<feature type="active site" description="Proton acceptor" evidence="7">
    <location>
        <position position="504"/>
    </location>
</feature>
<sequence length="544" mass="55625">MQVAAAMGAGASRGAWAAAAQRARLTSAAGARSASASGEYDLAVLGGGSGGLATARRAAEHGARVVLAEGGRLGGTCVNVGCVPKKVTWEAVNTLEAANHDLGAFGGYSGPDDARSHVEAKIHYPTLKARRDAYVERLNGIYASALKNAGGSGGSIDILREDARLWKDSDGHVAGVEGKETGTVASASSVVIATGSTPLFPASVAGAAELGSDSDAFFTWSKPPASVAVVGGGYIAVELAGMLAALGSETTMLVRGPQVLRHIDPQIADVLHSQLTSAGVDLRLNTGVSAVTKGSDGLLEVASPDAQLPLGMWDKVLFATGRAPLTQGLGLRDAGIELNDAGAIVVDPHHQTSIPHVFAIGDVANTPGDLTPVAIKAGRTLAEWLFNPAAAGAPPLDYATIPTVMFTHPPIGSVGLSEAEAVAKFGADAVKVYSASFTNLFYGLHEPADKQPTLMRIVVNTADSERVLGIHGIGRGMDEIMQGFGVAVTMGATKADLDATIAIHPTAGEELRATVPEASDRSSRPGELAECRVPRRRASADFVG</sequence>
<feature type="region of interest" description="Disordered" evidence="11">
    <location>
        <begin position="514"/>
        <end position="544"/>
    </location>
</feature>
<dbReference type="InterPro" id="IPR001100">
    <property type="entry name" value="Pyr_nuc-diS_OxRdtase"/>
</dbReference>
<evidence type="ECO:0000256" key="9">
    <source>
        <dbReference type="PIRSR" id="PIRSR000350-4"/>
    </source>
</evidence>
<evidence type="ECO:0000256" key="8">
    <source>
        <dbReference type="PIRSR" id="PIRSR000350-3"/>
    </source>
</evidence>
<dbReference type="GO" id="GO:0006749">
    <property type="term" value="P:glutathione metabolic process"/>
    <property type="evidence" value="ECO:0007669"/>
    <property type="project" value="TreeGrafter"/>
</dbReference>
<dbReference type="InterPro" id="IPR004099">
    <property type="entry name" value="Pyr_nucl-diS_OxRdtase_dimer"/>
</dbReference>
<dbReference type="EMBL" id="GL349487">
    <property type="protein sequence ID" value="KNC54240.1"/>
    <property type="molecule type" value="Genomic_DNA"/>
</dbReference>
<evidence type="ECO:0000256" key="10">
    <source>
        <dbReference type="RuleBase" id="RU003691"/>
    </source>
</evidence>
<dbReference type="Gene3D" id="3.50.50.60">
    <property type="entry name" value="FAD/NAD(P)-binding domain"/>
    <property type="match status" value="2"/>
</dbReference>
<dbReference type="eggNOG" id="KOG0405">
    <property type="taxonomic scope" value="Eukaryota"/>
</dbReference>
<keyword evidence="2 10" id="KW-0285">Flavoprotein</keyword>
<dbReference type="SUPFAM" id="SSF51905">
    <property type="entry name" value="FAD/NAD(P)-binding domain"/>
    <property type="match status" value="1"/>
</dbReference>
<dbReference type="Pfam" id="PF07992">
    <property type="entry name" value="Pyr_redox_2"/>
    <property type="match status" value="1"/>
</dbReference>
<dbReference type="InterPro" id="IPR012999">
    <property type="entry name" value="Pyr_OxRdtase_I_AS"/>
</dbReference>
<dbReference type="GO" id="GO:0045454">
    <property type="term" value="P:cell redox homeostasis"/>
    <property type="evidence" value="ECO:0007669"/>
    <property type="project" value="InterPro"/>
</dbReference>
<dbReference type="PROSITE" id="PS00076">
    <property type="entry name" value="PYRIDINE_REDOX_1"/>
    <property type="match status" value="1"/>
</dbReference>
<dbReference type="SUPFAM" id="SSF55424">
    <property type="entry name" value="FAD/NAD-linked reductases, dimerisation (C-terminal) domain"/>
    <property type="match status" value="1"/>
</dbReference>
<feature type="binding site" evidence="8">
    <location>
        <begin position="231"/>
        <end position="238"/>
    </location>
    <ligand>
        <name>NAD(+)</name>
        <dbReference type="ChEBI" id="CHEBI:57540"/>
    </ligand>
</feature>
<keyword evidence="15" id="KW-1185">Reference proteome</keyword>
<feature type="domain" description="FAD/NAD(P)-binding" evidence="13">
    <location>
        <begin position="40"/>
        <end position="378"/>
    </location>
</feature>
<keyword evidence="6 10" id="KW-0676">Redox-active center</keyword>
<feature type="disulfide bond" description="Redox-active" evidence="9">
    <location>
        <begin position="77"/>
        <end position="82"/>
    </location>
</feature>
<evidence type="ECO:0000256" key="5">
    <source>
        <dbReference type="ARBA" id="ARBA00023157"/>
    </source>
</evidence>
<dbReference type="GO" id="GO:0005829">
    <property type="term" value="C:cytosol"/>
    <property type="evidence" value="ECO:0007669"/>
    <property type="project" value="TreeGrafter"/>
</dbReference>
<keyword evidence="5" id="KW-1015">Disulfide bond</keyword>
<feature type="binding site" evidence="8">
    <location>
        <begin position="194"/>
        <end position="196"/>
    </location>
    <ligand>
        <name>FAD</name>
        <dbReference type="ChEBI" id="CHEBI:57692"/>
    </ligand>
</feature>
<evidence type="ECO:0000259" key="13">
    <source>
        <dbReference type="Pfam" id="PF07992"/>
    </source>
</evidence>
<dbReference type="PANTHER" id="PTHR42737">
    <property type="entry name" value="GLUTATHIONE REDUCTASE"/>
    <property type="match status" value="1"/>
</dbReference>
<gene>
    <name evidence="14" type="ORF">AMSG_10036</name>
</gene>
<dbReference type="STRING" id="461836.A0A0L0DPQ9"/>
<dbReference type="Gene3D" id="3.30.390.30">
    <property type="match status" value="1"/>
</dbReference>
<comment type="similarity">
    <text evidence="1 10">Belongs to the class-I pyridine nucleotide-disulfide oxidoreductase family.</text>
</comment>
<dbReference type="PRINTS" id="PR00411">
    <property type="entry name" value="PNDRDTASEI"/>
</dbReference>
<name>A0A0L0DPQ9_THETB</name>
<feature type="binding site" evidence="8">
    <location>
        <position position="321"/>
    </location>
    <ligand>
        <name>NAD(+)</name>
        <dbReference type="ChEBI" id="CHEBI:57540"/>
    </ligand>
</feature>
<feature type="binding site" evidence="8">
    <location>
        <position position="86"/>
    </location>
    <ligand>
        <name>FAD</name>
        <dbReference type="ChEBI" id="CHEBI:57692"/>
    </ligand>
</feature>
<feature type="binding site" evidence="8">
    <location>
        <position position="362"/>
    </location>
    <ligand>
        <name>FAD</name>
        <dbReference type="ChEBI" id="CHEBI:57692"/>
    </ligand>
</feature>
<keyword evidence="8" id="KW-0547">Nucleotide-binding</keyword>
<dbReference type="GeneID" id="25568363"/>
<keyword evidence="4 10" id="KW-0560">Oxidoreductase</keyword>
<dbReference type="Pfam" id="PF02852">
    <property type="entry name" value="Pyr_redox_dim"/>
    <property type="match status" value="1"/>
</dbReference>
<evidence type="ECO:0000256" key="1">
    <source>
        <dbReference type="ARBA" id="ARBA00007532"/>
    </source>
</evidence>
<dbReference type="PRINTS" id="PR00368">
    <property type="entry name" value="FADPNR"/>
</dbReference>
<evidence type="ECO:0000256" key="3">
    <source>
        <dbReference type="ARBA" id="ARBA00022827"/>
    </source>
</evidence>
<organism evidence="14 15">
    <name type="scientific">Thecamonas trahens ATCC 50062</name>
    <dbReference type="NCBI Taxonomy" id="461836"/>
    <lineage>
        <taxon>Eukaryota</taxon>
        <taxon>Apusozoa</taxon>
        <taxon>Apusomonadida</taxon>
        <taxon>Apusomonadidae</taxon>
        <taxon>Thecamonas</taxon>
    </lineage>
</organism>
<feature type="domain" description="Pyridine nucleotide-disulphide oxidoreductase dimerisation" evidence="12">
    <location>
        <begin position="401"/>
        <end position="512"/>
    </location>
</feature>
<comment type="cofactor">
    <cofactor evidence="8">
        <name>FAD</name>
        <dbReference type="ChEBI" id="CHEBI:57692"/>
    </cofactor>
    <text evidence="8">Binds 1 FAD per subunit.</text>
</comment>
<accession>A0A0L0DPQ9</accession>
<evidence type="ECO:0000313" key="15">
    <source>
        <dbReference type="Proteomes" id="UP000054408"/>
    </source>
</evidence>
<dbReference type="OrthoDB" id="5956163at2759"/>
<dbReference type="InterPro" id="IPR046952">
    <property type="entry name" value="GSHR/TRXR-like"/>
</dbReference>
<evidence type="ECO:0000313" key="14">
    <source>
        <dbReference type="EMBL" id="KNC54240.1"/>
    </source>
</evidence>
<dbReference type="InterPro" id="IPR023753">
    <property type="entry name" value="FAD/NAD-binding_dom"/>
</dbReference>
<reference evidence="14 15" key="1">
    <citation type="submission" date="2010-05" db="EMBL/GenBank/DDBJ databases">
        <title>The Genome Sequence of Thecamonas trahens ATCC 50062.</title>
        <authorList>
            <consortium name="The Broad Institute Genome Sequencing Platform"/>
            <person name="Russ C."/>
            <person name="Cuomo C."/>
            <person name="Shea T."/>
            <person name="Young S.K."/>
            <person name="Zeng Q."/>
            <person name="Koehrsen M."/>
            <person name="Haas B."/>
            <person name="Borodovsky M."/>
            <person name="Guigo R."/>
            <person name="Alvarado L."/>
            <person name="Berlin A."/>
            <person name="Bochicchio J."/>
            <person name="Borenstein D."/>
            <person name="Chapman S."/>
            <person name="Chen Z."/>
            <person name="Freedman E."/>
            <person name="Gellesch M."/>
            <person name="Goldberg J."/>
            <person name="Griggs A."/>
            <person name="Gujja S."/>
            <person name="Heilman E."/>
            <person name="Heiman D."/>
            <person name="Hepburn T."/>
            <person name="Howarth C."/>
            <person name="Jen D."/>
            <person name="Larson L."/>
            <person name="Mehta T."/>
            <person name="Park D."/>
            <person name="Pearson M."/>
            <person name="Roberts A."/>
            <person name="Saif S."/>
            <person name="Shenoy N."/>
            <person name="Sisk P."/>
            <person name="Stolte C."/>
            <person name="Sykes S."/>
            <person name="Thomson T."/>
            <person name="Walk T."/>
            <person name="White J."/>
            <person name="Yandava C."/>
            <person name="Burger G."/>
            <person name="Gray M.W."/>
            <person name="Holland P.W.H."/>
            <person name="King N."/>
            <person name="Lang F.B.F."/>
            <person name="Roger A.J."/>
            <person name="Ruiz-Trillo I."/>
            <person name="Lander E."/>
            <person name="Nusbaum C."/>
        </authorList>
    </citation>
    <scope>NUCLEOTIDE SEQUENCE [LARGE SCALE GENOMIC DNA]</scope>
    <source>
        <strain evidence="14 15">ATCC 50062</strain>
    </source>
</reference>
<evidence type="ECO:0000256" key="2">
    <source>
        <dbReference type="ARBA" id="ARBA00022630"/>
    </source>
</evidence>
<evidence type="ECO:0000256" key="7">
    <source>
        <dbReference type="PIRSR" id="PIRSR000350-2"/>
    </source>
</evidence>
<keyword evidence="3 8" id="KW-0274">FAD</keyword>
<proteinExistence type="inferred from homology"/>
<dbReference type="Proteomes" id="UP000054408">
    <property type="component" value="Unassembled WGS sequence"/>
</dbReference>
<dbReference type="AlphaFoldDB" id="A0A0L0DPQ9"/>
<dbReference type="InterPro" id="IPR036188">
    <property type="entry name" value="FAD/NAD-bd_sf"/>
</dbReference>
<dbReference type="GO" id="GO:0004362">
    <property type="term" value="F:glutathione-disulfide reductase (NADPH) activity"/>
    <property type="evidence" value="ECO:0007669"/>
    <property type="project" value="TreeGrafter"/>
</dbReference>
<evidence type="ECO:0000256" key="11">
    <source>
        <dbReference type="SAM" id="MobiDB-lite"/>
    </source>
</evidence>
<dbReference type="InterPro" id="IPR016156">
    <property type="entry name" value="FAD/NAD-linked_Rdtase_dimer_sf"/>
</dbReference>
<evidence type="ECO:0000256" key="4">
    <source>
        <dbReference type="ARBA" id="ARBA00023002"/>
    </source>
</evidence>
<keyword evidence="8" id="KW-0520">NAD</keyword>
<evidence type="ECO:0000259" key="12">
    <source>
        <dbReference type="Pfam" id="PF02852"/>
    </source>
</evidence>
<dbReference type="GO" id="GO:0050660">
    <property type="term" value="F:flavin adenine dinucleotide binding"/>
    <property type="evidence" value="ECO:0007669"/>
    <property type="project" value="InterPro"/>
</dbReference>
<dbReference type="PANTHER" id="PTHR42737:SF2">
    <property type="entry name" value="GLUTATHIONE REDUCTASE"/>
    <property type="match status" value="1"/>
</dbReference>
<protein>
    <submittedName>
        <fullName evidence="14">Glutathione-disulfide reductase</fullName>
    </submittedName>
</protein>
<evidence type="ECO:0000256" key="6">
    <source>
        <dbReference type="ARBA" id="ARBA00023284"/>
    </source>
</evidence>
<feature type="compositionally biased region" description="Basic and acidic residues" evidence="11">
    <location>
        <begin position="514"/>
        <end position="533"/>
    </location>
</feature>
<dbReference type="GO" id="GO:0034599">
    <property type="term" value="P:cellular response to oxidative stress"/>
    <property type="evidence" value="ECO:0007669"/>
    <property type="project" value="TreeGrafter"/>
</dbReference>
<dbReference type="OMA" id="ESYIADC"/>
<dbReference type="GO" id="GO:0005739">
    <property type="term" value="C:mitochondrion"/>
    <property type="evidence" value="ECO:0007669"/>
    <property type="project" value="TreeGrafter"/>
</dbReference>
<dbReference type="RefSeq" id="XP_013753877.1">
    <property type="nucleotide sequence ID" value="XM_013898423.1"/>
</dbReference>
<dbReference type="PIRSF" id="PIRSF000350">
    <property type="entry name" value="Mercury_reductase_MerA"/>
    <property type="match status" value="1"/>
</dbReference>